<dbReference type="EMBL" id="JACCFL010000001">
    <property type="protein sequence ID" value="NYJ22837.1"/>
    <property type="molecule type" value="Genomic_DNA"/>
</dbReference>
<proteinExistence type="predicted"/>
<reference evidence="1 2" key="1">
    <citation type="submission" date="2020-07" db="EMBL/GenBank/DDBJ databases">
        <title>Sequencing the genomes of 1000 actinobacteria strains.</title>
        <authorList>
            <person name="Klenk H.-P."/>
        </authorList>
    </citation>
    <scope>NUCLEOTIDE SEQUENCE [LARGE SCALE GENOMIC DNA]</scope>
    <source>
        <strain evidence="1 2">DSM 15165</strain>
    </source>
</reference>
<evidence type="ECO:0000313" key="2">
    <source>
        <dbReference type="Proteomes" id="UP000578352"/>
    </source>
</evidence>
<evidence type="ECO:0000313" key="1">
    <source>
        <dbReference type="EMBL" id="NYJ22837.1"/>
    </source>
</evidence>
<accession>A0A853CQ89</accession>
<dbReference type="Proteomes" id="UP000578352">
    <property type="component" value="Unassembled WGS sequence"/>
</dbReference>
<dbReference type="RefSeq" id="WP_179604843.1">
    <property type="nucleotide sequence ID" value="NZ_BAABEH010000001.1"/>
</dbReference>
<organism evidence="1 2">
    <name type="scientific">Leifsonia shinshuensis</name>
    <dbReference type="NCBI Taxonomy" id="150026"/>
    <lineage>
        <taxon>Bacteria</taxon>
        <taxon>Bacillati</taxon>
        <taxon>Actinomycetota</taxon>
        <taxon>Actinomycetes</taxon>
        <taxon>Micrococcales</taxon>
        <taxon>Microbacteriaceae</taxon>
        <taxon>Leifsonia</taxon>
    </lineage>
</organism>
<dbReference type="AlphaFoldDB" id="A0A853CQ89"/>
<comment type="caution">
    <text evidence="1">The sequence shown here is derived from an EMBL/GenBank/DDBJ whole genome shotgun (WGS) entry which is preliminary data.</text>
</comment>
<sequence length="196" mass="20620">MSAKPRIVFSTFRSSTDPMFVSYARFNRVVGASARRAASAPSQVMILGGLPATAGDSDREPASGETAAVVAPVPAAGSALCGVWRVLASNNRELGRSARAYKSFDAARSHVLSLRDAVDELVTTTVSGAAPGTHGWFMSLRAVPVMTCGRWYGSAASSFEASLALREALRDGELDPVARPVLPVRGGQAAVRELIW</sequence>
<gene>
    <name evidence="1" type="ORF">HNR13_001124</name>
</gene>
<name>A0A853CQ89_9MICO</name>
<protein>
    <submittedName>
        <fullName evidence="1">Uncharacterized protein</fullName>
    </submittedName>
</protein>